<dbReference type="AlphaFoldDB" id="A0A4X1VG48"/>
<proteinExistence type="predicted"/>
<name>A0A4X1VG48_PIG</name>
<evidence type="ECO:0000313" key="2">
    <source>
        <dbReference type="Proteomes" id="UP000314985"/>
    </source>
</evidence>
<protein>
    <submittedName>
        <fullName evidence="1">Uncharacterized protein</fullName>
    </submittedName>
</protein>
<accession>A0A4X1VG48</accession>
<organism evidence="1 2">
    <name type="scientific">Sus scrofa</name>
    <name type="common">Pig</name>
    <dbReference type="NCBI Taxonomy" id="9823"/>
    <lineage>
        <taxon>Eukaryota</taxon>
        <taxon>Metazoa</taxon>
        <taxon>Chordata</taxon>
        <taxon>Craniata</taxon>
        <taxon>Vertebrata</taxon>
        <taxon>Euteleostomi</taxon>
        <taxon>Mammalia</taxon>
        <taxon>Eutheria</taxon>
        <taxon>Laurasiatheria</taxon>
        <taxon>Artiodactyla</taxon>
        <taxon>Suina</taxon>
        <taxon>Suidae</taxon>
        <taxon>Sus</taxon>
    </lineage>
</organism>
<dbReference type="Proteomes" id="UP000314985">
    <property type="component" value="Chromosome 8"/>
</dbReference>
<dbReference type="Ensembl" id="ENSSSCT00070047844.1">
    <property type="protein sequence ID" value="ENSSSCP00070040381.1"/>
    <property type="gene ID" value="ENSSSCG00070023975.1"/>
</dbReference>
<sequence length="115" mass="12891">SLFFPSIFILKKKWNHACWGRDPTFWIYWGIPTPMALLGEAHLAALTDLSFMYMALLRWSHTPQSLLLWCGDLGEPFPHALLGILLAGIFYSDLATTTLAFYLHHVSAAPGSSIL</sequence>
<evidence type="ECO:0000313" key="1">
    <source>
        <dbReference type="Ensembl" id="ENSSSCP00070040381.1"/>
    </source>
</evidence>
<reference evidence="1" key="2">
    <citation type="submission" date="2025-08" db="UniProtKB">
        <authorList>
            <consortium name="Ensembl"/>
        </authorList>
    </citation>
    <scope>IDENTIFICATION</scope>
</reference>
<reference evidence="1 2" key="1">
    <citation type="submission" date="2017-08" db="EMBL/GenBank/DDBJ databases">
        <title>USMARCv1.0.</title>
        <authorList>
            <person name="Hannum G.I."/>
            <person name="Koren S."/>
            <person name="Schroeder S.G."/>
            <person name="Chin S.C."/>
            <person name="Nonneman D.J."/>
            <person name="Becker S.A."/>
            <person name="Rosen B.D."/>
            <person name="Bickhart D.M."/>
            <person name="Putnam N.H."/>
            <person name="Green R.E."/>
            <person name="Tuggle C.K."/>
            <person name="Liu H."/>
            <person name="Rohrer G.A."/>
            <person name="Warr A."/>
            <person name="Hall R."/>
            <person name="Kim K."/>
            <person name="Hume D.A."/>
            <person name="Talbot R."/>
            <person name="Chow W."/>
            <person name="Howe K."/>
            <person name="Schwartz A.S."/>
            <person name="Watson M."/>
            <person name="Archibald A.L."/>
            <person name="Phillippy A.M."/>
            <person name="Smith T.P.L."/>
        </authorList>
    </citation>
    <scope>NUCLEOTIDE SEQUENCE [LARGE SCALE GENOMIC DNA]</scope>
</reference>